<name>A0A7D5TKP2_9EURY</name>
<protein>
    <submittedName>
        <fullName evidence="2">Nucleotidyltransferase domain-containing protein</fullName>
    </submittedName>
</protein>
<dbReference type="GO" id="GO:0016740">
    <property type="term" value="F:transferase activity"/>
    <property type="evidence" value="ECO:0007669"/>
    <property type="project" value="UniProtKB-KW"/>
</dbReference>
<dbReference type="AlphaFoldDB" id="A0A7D5TKP2"/>
<accession>A0A7D5TKP2</accession>
<dbReference type="EMBL" id="CP058910">
    <property type="protein sequence ID" value="QLH76812.1"/>
    <property type="molecule type" value="Genomic_DNA"/>
</dbReference>
<dbReference type="Pfam" id="PF18765">
    <property type="entry name" value="Polbeta"/>
    <property type="match status" value="1"/>
</dbReference>
<evidence type="ECO:0000259" key="1">
    <source>
        <dbReference type="Pfam" id="PF18765"/>
    </source>
</evidence>
<dbReference type="GeneID" id="56077317"/>
<dbReference type="Proteomes" id="UP000509667">
    <property type="component" value="Chromosome"/>
</dbReference>
<dbReference type="Gene3D" id="3.30.460.10">
    <property type="entry name" value="Beta Polymerase, domain 2"/>
    <property type="match status" value="1"/>
</dbReference>
<dbReference type="SUPFAM" id="SSF81301">
    <property type="entry name" value="Nucleotidyltransferase"/>
    <property type="match status" value="1"/>
</dbReference>
<dbReference type="CDD" id="cd05403">
    <property type="entry name" value="NT_KNTase_like"/>
    <property type="match status" value="1"/>
</dbReference>
<organism evidence="2 3">
    <name type="scientific">Halosimplex rubrum</name>
    <dbReference type="NCBI Taxonomy" id="869889"/>
    <lineage>
        <taxon>Archaea</taxon>
        <taxon>Methanobacteriati</taxon>
        <taxon>Methanobacteriota</taxon>
        <taxon>Stenosarchaea group</taxon>
        <taxon>Halobacteria</taxon>
        <taxon>Halobacteriales</taxon>
        <taxon>Haloarculaceae</taxon>
        <taxon>Halosimplex</taxon>
    </lineage>
</organism>
<dbReference type="KEGG" id="hrr:HZS55_05600"/>
<dbReference type="InterPro" id="IPR041633">
    <property type="entry name" value="Polbeta"/>
</dbReference>
<dbReference type="OrthoDB" id="61846at2157"/>
<dbReference type="PANTHER" id="PTHR43852:SF3">
    <property type="entry name" value="NUCLEOTIDYLTRANSFERASE"/>
    <property type="match status" value="1"/>
</dbReference>
<dbReference type="InterPro" id="IPR043519">
    <property type="entry name" value="NT_sf"/>
</dbReference>
<reference evidence="2 3" key="1">
    <citation type="submission" date="2020-07" db="EMBL/GenBank/DDBJ databases">
        <title>Halosimplex pelagicum sp. nov. and Halosimplex rubrum sp. nov., isolated from salted brown alga Laminaria, and emended description of the genus Halosimplex.</title>
        <authorList>
            <person name="Cui H."/>
        </authorList>
    </citation>
    <scope>NUCLEOTIDE SEQUENCE [LARGE SCALE GENOMIC DNA]</scope>
    <source>
        <strain evidence="2 3">R27</strain>
    </source>
</reference>
<keyword evidence="2" id="KW-0808">Transferase</keyword>
<keyword evidence="3" id="KW-1185">Reference proteome</keyword>
<dbReference type="RefSeq" id="WP_179910746.1">
    <property type="nucleotide sequence ID" value="NZ_CP058910.1"/>
</dbReference>
<evidence type="ECO:0000313" key="2">
    <source>
        <dbReference type="EMBL" id="QLH76812.1"/>
    </source>
</evidence>
<sequence length="144" mass="16344">MAKSGNPELPGVDLDGMREYLAQTDVIFAVLFGSHARGTPTDSSDIDIALRFPDDMDDYERFKRRNRIDATLQQYASGFVDVSNIDDLPNHVAHAALRDGIPIVGDEQAIENYEERIAAEYERDRSEREQERRAFIDRLARGDV</sequence>
<dbReference type="PANTHER" id="PTHR43852">
    <property type="entry name" value="NUCLEOTIDYLTRANSFERASE"/>
    <property type="match status" value="1"/>
</dbReference>
<proteinExistence type="predicted"/>
<dbReference type="NCBIfam" id="NF047752">
    <property type="entry name" value="MntA_antitoxin"/>
    <property type="match status" value="1"/>
</dbReference>
<dbReference type="InterPro" id="IPR052930">
    <property type="entry name" value="TA_antitoxin_MntA"/>
</dbReference>
<gene>
    <name evidence="2" type="ORF">HZS55_05600</name>
</gene>
<feature type="domain" description="Polymerase beta nucleotidyltransferase" evidence="1">
    <location>
        <begin position="19"/>
        <end position="106"/>
    </location>
</feature>
<evidence type="ECO:0000313" key="3">
    <source>
        <dbReference type="Proteomes" id="UP000509667"/>
    </source>
</evidence>